<proteinExistence type="predicted"/>
<dbReference type="Proteomes" id="UP000287156">
    <property type="component" value="Unassembled WGS sequence"/>
</dbReference>
<accession>A0A429XVG3</accession>
<keyword evidence="2" id="KW-1185">Reference proteome</keyword>
<name>A0A429XVG3_9BACI</name>
<evidence type="ECO:0000313" key="2">
    <source>
        <dbReference type="Proteomes" id="UP000287156"/>
    </source>
</evidence>
<evidence type="ECO:0000313" key="1">
    <source>
        <dbReference type="EMBL" id="RST72258.1"/>
    </source>
</evidence>
<dbReference type="RefSeq" id="WP_126051883.1">
    <property type="nucleotide sequence ID" value="NZ_QYTV02000009.1"/>
</dbReference>
<gene>
    <name evidence="1" type="ORF">D4T97_016585</name>
</gene>
<protein>
    <submittedName>
        <fullName evidence="1">Uncharacterized protein</fullName>
    </submittedName>
</protein>
<reference evidence="1" key="1">
    <citation type="submission" date="2018-12" db="EMBL/GenBank/DDBJ databases">
        <authorList>
            <person name="Sun L."/>
            <person name="Chen Z."/>
        </authorList>
    </citation>
    <scope>NUCLEOTIDE SEQUENCE [LARGE SCALE GENOMIC DNA]</scope>
    <source>
        <strain evidence="1">3-2-2</strain>
    </source>
</reference>
<organism evidence="1 2">
    <name type="scientific">Siminovitchia acidinfaciens</name>
    <dbReference type="NCBI Taxonomy" id="2321395"/>
    <lineage>
        <taxon>Bacteria</taxon>
        <taxon>Bacillati</taxon>
        <taxon>Bacillota</taxon>
        <taxon>Bacilli</taxon>
        <taxon>Bacillales</taxon>
        <taxon>Bacillaceae</taxon>
        <taxon>Siminovitchia</taxon>
    </lineage>
</organism>
<dbReference type="EMBL" id="QYTV02000009">
    <property type="protein sequence ID" value="RST72258.1"/>
    <property type="molecule type" value="Genomic_DNA"/>
</dbReference>
<comment type="caution">
    <text evidence="1">The sequence shown here is derived from an EMBL/GenBank/DDBJ whole genome shotgun (WGS) entry which is preliminary data.</text>
</comment>
<sequence>MKRSRIWFIRSRSGWKSDEMVMNLVYSFPFRMENRMKRSRIWSIRPRSSWNSGETVTNLVYSFPFRLEFR</sequence>
<dbReference type="AlphaFoldDB" id="A0A429XVG3"/>